<accession>A0AAD7SZE5</accession>
<evidence type="ECO:0000313" key="3">
    <source>
        <dbReference type="Proteomes" id="UP001221898"/>
    </source>
</evidence>
<dbReference type="Proteomes" id="UP001221898">
    <property type="component" value="Unassembled WGS sequence"/>
</dbReference>
<dbReference type="AlphaFoldDB" id="A0AAD7SZE5"/>
<comment type="caution">
    <text evidence="2">The sequence shown here is derived from an EMBL/GenBank/DDBJ whole genome shotgun (WGS) entry which is preliminary data.</text>
</comment>
<evidence type="ECO:0000313" key="2">
    <source>
        <dbReference type="EMBL" id="KAJ8411601.1"/>
    </source>
</evidence>
<feature type="compositionally biased region" description="Low complexity" evidence="1">
    <location>
        <begin position="17"/>
        <end position="28"/>
    </location>
</feature>
<keyword evidence="3" id="KW-1185">Reference proteome</keyword>
<name>A0AAD7SZE5_9TELE</name>
<dbReference type="EMBL" id="JAINUG010000022">
    <property type="protein sequence ID" value="KAJ8411601.1"/>
    <property type="molecule type" value="Genomic_DNA"/>
</dbReference>
<protein>
    <submittedName>
        <fullName evidence="2">Uncharacterized protein</fullName>
    </submittedName>
</protein>
<proteinExistence type="predicted"/>
<evidence type="ECO:0000256" key="1">
    <source>
        <dbReference type="SAM" id="MobiDB-lite"/>
    </source>
</evidence>
<gene>
    <name evidence="2" type="ORF">AAFF_G00164090</name>
</gene>
<organism evidence="2 3">
    <name type="scientific">Aldrovandia affinis</name>
    <dbReference type="NCBI Taxonomy" id="143900"/>
    <lineage>
        <taxon>Eukaryota</taxon>
        <taxon>Metazoa</taxon>
        <taxon>Chordata</taxon>
        <taxon>Craniata</taxon>
        <taxon>Vertebrata</taxon>
        <taxon>Euteleostomi</taxon>
        <taxon>Actinopterygii</taxon>
        <taxon>Neopterygii</taxon>
        <taxon>Teleostei</taxon>
        <taxon>Notacanthiformes</taxon>
        <taxon>Halosauridae</taxon>
        <taxon>Aldrovandia</taxon>
    </lineage>
</organism>
<sequence length="99" mass="10793">MPYLRRDRSGPLGPGSGRRWSGSSTLTPEPASLARAHLRAHARPPPAYLGAVGPLLQVPWVRGQPLRPNLDSCCWSTPLSGRFISHIAFRTMNTPSLNP</sequence>
<reference evidence="2" key="1">
    <citation type="journal article" date="2023" name="Science">
        <title>Genome structures resolve the early diversification of teleost fishes.</title>
        <authorList>
            <person name="Parey E."/>
            <person name="Louis A."/>
            <person name="Montfort J."/>
            <person name="Bouchez O."/>
            <person name="Roques C."/>
            <person name="Iampietro C."/>
            <person name="Lluch J."/>
            <person name="Castinel A."/>
            <person name="Donnadieu C."/>
            <person name="Desvignes T."/>
            <person name="Floi Bucao C."/>
            <person name="Jouanno E."/>
            <person name="Wen M."/>
            <person name="Mejri S."/>
            <person name="Dirks R."/>
            <person name="Jansen H."/>
            <person name="Henkel C."/>
            <person name="Chen W.J."/>
            <person name="Zahm M."/>
            <person name="Cabau C."/>
            <person name="Klopp C."/>
            <person name="Thompson A.W."/>
            <person name="Robinson-Rechavi M."/>
            <person name="Braasch I."/>
            <person name="Lecointre G."/>
            <person name="Bobe J."/>
            <person name="Postlethwait J.H."/>
            <person name="Berthelot C."/>
            <person name="Roest Crollius H."/>
            <person name="Guiguen Y."/>
        </authorList>
    </citation>
    <scope>NUCLEOTIDE SEQUENCE</scope>
    <source>
        <strain evidence="2">NC1722</strain>
    </source>
</reference>
<feature type="region of interest" description="Disordered" evidence="1">
    <location>
        <begin position="1"/>
        <end position="28"/>
    </location>
</feature>